<name>A0A432WEC0_9GAMM</name>
<dbReference type="InterPro" id="IPR054259">
    <property type="entry name" value="DUF6990"/>
</dbReference>
<dbReference type="Pfam" id="PF22499">
    <property type="entry name" value="DUF6990"/>
    <property type="match status" value="1"/>
</dbReference>
<proteinExistence type="predicted"/>
<gene>
    <name evidence="1" type="ORF">CWE14_11730</name>
</gene>
<sequence>MKKAELIKYFKSRYPAVNEGGGDWRFTLKDDDAGYCIFYAKLRGVPSNQIIGVAPAMGPRWFECLTNDIYQNNGGSYLFTTGDGNIFIETGGEVTETHLAEITQMALDWFNKCCTEEVIAPELKRKYEIYNRPGGWQFTHIIACVLKGDVEKLQSYLDAFKRGDRMEFIPIIQQEYFERAIPLAEKYRSGELVSPVDF</sequence>
<accession>A0A432WEC0</accession>
<evidence type="ECO:0000313" key="1">
    <source>
        <dbReference type="EMBL" id="RUO31158.1"/>
    </source>
</evidence>
<comment type="caution">
    <text evidence="1">The sequence shown here is derived from an EMBL/GenBank/DDBJ whole genome shotgun (WGS) entry which is preliminary data.</text>
</comment>
<organism evidence="1 2">
    <name type="scientific">Aliidiomarina soli</name>
    <dbReference type="NCBI Taxonomy" id="1928574"/>
    <lineage>
        <taxon>Bacteria</taxon>
        <taxon>Pseudomonadati</taxon>
        <taxon>Pseudomonadota</taxon>
        <taxon>Gammaproteobacteria</taxon>
        <taxon>Alteromonadales</taxon>
        <taxon>Idiomarinaceae</taxon>
        <taxon>Aliidiomarina</taxon>
    </lineage>
</organism>
<dbReference type="Proteomes" id="UP000287823">
    <property type="component" value="Unassembled WGS sequence"/>
</dbReference>
<protein>
    <recommendedName>
        <fullName evidence="3">DUF4304 domain-containing protein</fullName>
    </recommendedName>
</protein>
<keyword evidence="2" id="KW-1185">Reference proteome</keyword>
<dbReference type="EMBL" id="PIPO01000005">
    <property type="protein sequence ID" value="RUO31158.1"/>
    <property type="molecule type" value="Genomic_DNA"/>
</dbReference>
<evidence type="ECO:0000313" key="2">
    <source>
        <dbReference type="Proteomes" id="UP000287823"/>
    </source>
</evidence>
<evidence type="ECO:0008006" key="3">
    <source>
        <dbReference type="Google" id="ProtNLM"/>
    </source>
</evidence>
<dbReference type="AlphaFoldDB" id="A0A432WEC0"/>
<reference evidence="1 2" key="1">
    <citation type="journal article" date="2011" name="Front. Microbiol.">
        <title>Genomic signatures of strain selection and enhancement in Bacillus atrophaeus var. globigii, a historical biowarfare simulant.</title>
        <authorList>
            <person name="Gibbons H.S."/>
            <person name="Broomall S.M."/>
            <person name="McNew L.A."/>
            <person name="Daligault H."/>
            <person name="Chapman C."/>
            <person name="Bruce D."/>
            <person name="Karavis M."/>
            <person name="Krepps M."/>
            <person name="McGregor P.A."/>
            <person name="Hong C."/>
            <person name="Park K.H."/>
            <person name="Akmal A."/>
            <person name="Feldman A."/>
            <person name="Lin J.S."/>
            <person name="Chang W.E."/>
            <person name="Higgs B.W."/>
            <person name="Demirev P."/>
            <person name="Lindquist J."/>
            <person name="Liem A."/>
            <person name="Fochler E."/>
            <person name="Read T.D."/>
            <person name="Tapia R."/>
            <person name="Johnson S."/>
            <person name="Bishop-Lilly K.A."/>
            <person name="Detter C."/>
            <person name="Han C."/>
            <person name="Sozhamannan S."/>
            <person name="Rosenzweig C.N."/>
            <person name="Skowronski E.W."/>
        </authorList>
    </citation>
    <scope>NUCLEOTIDE SEQUENCE [LARGE SCALE GENOMIC DNA]</scope>
    <source>
        <strain evidence="1 2">Y4G10-17</strain>
    </source>
</reference>
<dbReference type="RefSeq" id="WP_126799537.1">
    <property type="nucleotide sequence ID" value="NZ_PIPO01000005.1"/>
</dbReference>